<dbReference type="Pfam" id="PF07732">
    <property type="entry name" value="Cu-oxidase_3"/>
    <property type="match status" value="1"/>
</dbReference>
<sequence>MISIHVSAMSSRQDVRAISARISDVPGVQTLEADLAARTVQVTGPADPAAVAAAVGAAGYAVDRCVDGSPLPGARTGGDPVDTFATDTTGLPQATRTQVLELAEDETLHLRLGPVAKRIAGATVRMLAYNGSVPGPTLKVRQGSEIVVQVTNEADIDTTVHWHGLRLENRYDGVPHETQAPIPVGESFTYRIQFPDPGLYWYHPHIREDYTQEMGLYGNILVEPAEPDYWPPAHRDVVLTLDDVLVEGDEIAPFSRTETTFAAMGRYGNVLLVAGETDLALTARTGEVVRLWLTNTANSRVFDVRLPGARMKLVGGDSGRVEHEEFVDDVVLAPSERAVVDVLFDRPGELGLEHRTPDRIYPLASVTVTDGVAEPSLRESFEVLRSAPELTAERRQLEAWLAAPPDKVLAAVAEMDDPAATQATEPTVYACPMHPEVVSDQPGRCPKCGMKLMSASAGGRTGTQSVRGIGQMVGHVVGRALGRPIPHSPGHGTSPADAQSGHVGHHGHTAPHDAGTADGIEWEDDMVEINRQTTPATMRWKLLDRTAGRDEPPVDWRFTAGERVKIRLVNEMDSDHPMHHPFHLHGAGRFLVLARDGVPEPNLVWKDTVLIRRGETVDILFDVTNPGVWMAHCHIAEHMHAGMMFSFTVARGATP</sequence>
<protein>
    <submittedName>
        <fullName evidence="6">Heavy-metal-associated domain-containing protein</fullName>
    </submittedName>
</protein>
<evidence type="ECO:0000313" key="6">
    <source>
        <dbReference type="EMBL" id="SHN88692.1"/>
    </source>
</evidence>
<dbReference type="InterPro" id="IPR036163">
    <property type="entry name" value="HMA_dom_sf"/>
</dbReference>
<dbReference type="InterPro" id="IPR045087">
    <property type="entry name" value="Cu-oxidase_fam"/>
</dbReference>
<dbReference type="PANTHER" id="PTHR11709">
    <property type="entry name" value="MULTI-COPPER OXIDASE"/>
    <property type="match status" value="1"/>
</dbReference>
<dbReference type="Pfam" id="PF00403">
    <property type="entry name" value="HMA"/>
    <property type="match status" value="1"/>
</dbReference>
<organism evidence="6 7">
    <name type="scientific">Geodermatophilus obscurus</name>
    <dbReference type="NCBI Taxonomy" id="1861"/>
    <lineage>
        <taxon>Bacteria</taxon>
        <taxon>Bacillati</taxon>
        <taxon>Actinomycetota</taxon>
        <taxon>Actinomycetes</taxon>
        <taxon>Geodermatophilales</taxon>
        <taxon>Geodermatophilaceae</taxon>
        <taxon>Geodermatophilus</taxon>
    </lineage>
</organism>
<gene>
    <name evidence="6" type="ORF">SAMN05660350_04678</name>
</gene>
<dbReference type="InterPro" id="IPR008972">
    <property type="entry name" value="Cupredoxin"/>
</dbReference>
<reference evidence="6 7" key="1">
    <citation type="submission" date="2016-12" db="EMBL/GenBank/DDBJ databases">
        <authorList>
            <person name="Song W.-J."/>
            <person name="Kurnit D.M."/>
        </authorList>
    </citation>
    <scope>NUCLEOTIDE SEQUENCE [LARGE SCALE GENOMIC DNA]</scope>
    <source>
        <strain evidence="6 7">DSM 43162</strain>
    </source>
</reference>
<dbReference type="SUPFAM" id="SSF55008">
    <property type="entry name" value="HMA, heavy metal-associated domain"/>
    <property type="match status" value="1"/>
</dbReference>
<evidence type="ECO:0000256" key="4">
    <source>
        <dbReference type="SAM" id="MobiDB-lite"/>
    </source>
</evidence>
<evidence type="ECO:0000313" key="7">
    <source>
        <dbReference type="Proteomes" id="UP000184428"/>
    </source>
</evidence>
<dbReference type="InterPro" id="IPR011707">
    <property type="entry name" value="Cu-oxidase-like_N"/>
</dbReference>
<dbReference type="CDD" id="cd13861">
    <property type="entry name" value="CuRO_1_CumA_like"/>
    <property type="match status" value="1"/>
</dbReference>
<dbReference type="InterPro" id="IPR045800">
    <property type="entry name" value="HMBD"/>
</dbReference>
<dbReference type="GO" id="GO:0005507">
    <property type="term" value="F:copper ion binding"/>
    <property type="evidence" value="ECO:0007669"/>
    <property type="project" value="InterPro"/>
</dbReference>
<dbReference type="Pfam" id="PF07731">
    <property type="entry name" value="Cu-oxidase_2"/>
    <property type="match status" value="1"/>
</dbReference>
<dbReference type="AlphaFoldDB" id="A0A1M7V0I2"/>
<dbReference type="Pfam" id="PF19335">
    <property type="entry name" value="HMBD"/>
    <property type="match status" value="1"/>
</dbReference>
<feature type="domain" description="HMA" evidence="5">
    <location>
        <begin position="1"/>
        <end position="63"/>
    </location>
</feature>
<evidence type="ECO:0000256" key="2">
    <source>
        <dbReference type="ARBA" id="ARBA00023002"/>
    </source>
</evidence>
<dbReference type="GO" id="GO:0016491">
    <property type="term" value="F:oxidoreductase activity"/>
    <property type="evidence" value="ECO:0007669"/>
    <property type="project" value="UniProtKB-KW"/>
</dbReference>
<evidence type="ECO:0000256" key="3">
    <source>
        <dbReference type="ARBA" id="ARBA00023008"/>
    </source>
</evidence>
<evidence type="ECO:0000259" key="5">
    <source>
        <dbReference type="PROSITE" id="PS50846"/>
    </source>
</evidence>
<dbReference type="InterPro" id="IPR006121">
    <property type="entry name" value="HMA_dom"/>
</dbReference>
<dbReference type="RefSeq" id="WP_072921035.1">
    <property type="nucleotide sequence ID" value="NZ_FRDM01000053.1"/>
</dbReference>
<keyword evidence="1" id="KW-0479">Metal-binding</keyword>
<dbReference type="Gene3D" id="3.30.70.100">
    <property type="match status" value="1"/>
</dbReference>
<keyword evidence="2" id="KW-0560">Oxidoreductase</keyword>
<evidence type="ECO:0000256" key="1">
    <source>
        <dbReference type="ARBA" id="ARBA00022723"/>
    </source>
</evidence>
<dbReference type="PROSITE" id="PS50846">
    <property type="entry name" value="HMA_2"/>
    <property type="match status" value="1"/>
</dbReference>
<dbReference type="Proteomes" id="UP000184428">
    <property type="component" value="Unassembled WGS sequence"/>
</dbReference>
<dbReference type="EMBL" id="FRDM01000053">
    <property type="protein sequence ID" value="SHN88692.1"/>
    <property type="molecule type" value="Genomic_DNA"/>
</dbReference>
<dbReference type="PANTHER" id="PTHR11709:SF394">
    <property type="entry name" value="FI03373P-RELATED"/>
    <property type="match status" value="1"/>
</dbReference>
<dbReference type="CDD" id="cd04207">
    <property type="entry name" value="CuRO_3_LCC_like"/>
    <property type="match status" value="1"/>
</dbReference>
<name>A0A1M7V0I2_9ACTN</name>
<dbReference type="SUPFAM" id="SSF49503">
    <property type="entry name" value="Cupredoxins"/>
    <property type="match status" value="3"/>
</dbReference>
<dbReference type="InterPro" id="IPR011706">
    <property type="entry name" value="Cu-oxidase_C"/>
</dbReference>
<accession>A0A1M7V0I2</accession>
<proteinExistence type="predicted"/>
<dbReference type="PROSITE" id="PS00080">
    <property type="entry name" value="MULTICOPPER_OXIDASE2"/>
    <property type="match status" value="1"/>
</dbReference>
<keyword evidence="3" id="KW-0186">Copper</keyword>
<feature type="region of interest" description="Disordered" evidence="4">
    <location>
        <begin position="482"/>
        <end position="516"/>
    </location>
</feature>
<dbReference type="InterPro" id="IPR002355">
    <property type="entry name" value="Cu_oxidase_Cu_BS"/>
</dbReference>
<dbReference type="Gene3D" id="2.60.40.420">
    <property type="entry name" value="Cupredoxins - blue copper proteins"/>
    <property type="match status" value="3"/>
</dbReference>
<dbReference type="OrthoDB" id="345021at2"/>